<dbReference type="STRING" id="929556.Solca_1284"/>
<accession>H8KQ78</accession>
<reference evidence="1" key="1">
    <citation type="submission" date="2012-02" db="EMBL/GenBank/DDBJ databases">
        <title>The complete genome of Solitalea canadensis DSM 3403.</title>
        <authorList>
            <consortium name="US DOE Joint Genome Institute (JGI-PGF)"/>
            <person name="Lucas S."/>
            <person name="Copeland A."/>
            <person name="Lapidus A."/>
            <person name="Glavina del Rio T."/>
            <person name="Dalin E."/>
            <person name="Tice H."/>
            <person name="Bruce D."/>
            <person name="Goodwin L."/>
            <person name="Pitluck S."/>
            <person name="Peters L."/>
            <person name="Ovchinnikova G."/>
            <person name="Lu M."/>
            <person name="Kyrpides N."/>
            <person name="Mavromatis K."/>
            <person name="Ivanova N."/>
            <person name="Brettin T."/>
            <person name="Detter J.C."/>
            <person name="Han C."/>
            <person name="Larimer F."/>
            <person name="Land M."/>
            <person name="Hauser L."/>
            <person name="Markowitz V."/>
            <person name="Cheng J.-F."/>
            <person name="Hugenholtz P."/>
            <person name="Woyke T."/>
            <person name="Wu D."/>
            <person name="Spring S."/>
            <person name="Schroeder M."/>
            <person name="Kopitz M."/>
            <person name="Brambilla E."/>
            <person name="Klenk H.-P."/>
            <person name="Eisen J.A."/>
        </authorList>
    </citation>
    <scope>NUCLEOTIDE SEQUENCE</scope>
    <source>
        <strain evidence="1">DSM 3403</strain>
    </source>
</reference>
<dbReference type="HOGENOM" id="CLU_1045453_0_0_10"/>
<dbReference type="PROSITE" id="PS51257">
    <property type="entry name" value="PROKAR_LIPOPROTEIN"/>
    <property type="match status" value="1"/>
</dbReference>
<evidence type="ECO:0000313" key="2">
    <source>
        <dbReference type="Proteomes" id="UP000007590"/>
    </source>
</evidence>
<dbReference type="RefSeq" id="WP_014679600.1">
    <property type="nucleotide sequence ID" value="NC_017770.1"/>
</dbReference>
<keyword evidence="2" id="KW-1185">Reference proteome</keyword>
<evidence type="ECO:0000313" key="1">
    <source>
        <dbReference type="EMBL" id="AFD06373.1"/>
    </source>
</evidence>
<proteinExistence type="predicted"/>
<dbReference type="Proteomes" id="UP000007590">
    <property type="component" value="Chromosome"/>
</dbReference>
<sequence length="266" mass="29843">MKKLIILTSLALLAIACTGEQKKKDKTTPMDSVQVKAIDDKAVTSAIDKYVASIKSAIPTLNYKRSLQYSLGDYTFDVSVYYKDNKQVALFEEGHSGEVGYRRLNVFLENDKPVFAELAEKTSMGSNNQFTEAKVYLNDLKVIKAEERKSNLESKLTEKPFTPFVADTLGFAAKADFLKNAIDCSGVFDLPFMEIKKSGNNEYLILGKADANSYKVILHIIKADELIKKLKANPQAYKGKKLDIQWSYENIKGYERLVYKSGSLSI</sequence>
<organism evidence="1 2">
    <name type="scientific">Solitalea canadensis (strain ATCC 29591 / DSM 3403 / JCM 21819 / LMG 8368 / NBRC 15130 / NCIMB 12057 / USAM 9D)</name>
    <name type="common">Flexibacter canadensis</name>
    <dbReference type="NCBI Taxonomy" id="929556"/>
    <lineage>
        <taxon>Bacteria</taxon>
        <taxon>Pseudomonadati</taxon>
        <taxon>Bacteroidota</taxon>
        <taxon>Sphingobacteriia</taxon>
        <taxon>Sphingobacteriales</taxon>
        <taxon>Sphingobacteriaceae</taxon>
        <taxon>Solitalea</taxon>
    </lineage>
</organism>
<name>H8KQ78_SOLCM</name>
<dbReference type="KEGG" id="scn:Solca_1284"/>
<evidence type="ECO:0008006" key="3">
    <source>
        <dbReference type="Google" id="ProtNLM"/>
    </source>
</evidence>
<dbReference type="OrthoDB" id="747928at2"/>
<dbReference type="EMBL" id="CP003349">
    <property type="protein sequence ID" value="AFD06373.1"/>
    <property type="molecule type" value="Genomic_DNA"/>
</dbReference>
<protein>
    <recommendedName>
        <fullName evidence="3">Lipoprotein</fullName>
    </recommendedName>
</protein>
<gene>
    <name evidence="1" type="ordered locus">Solca_1284</name>
</gene>
<dbReference type="AlphaFoldDB" id="H8KQ78"/>
<dbReference type="eggNOG" id="ENOG50338E8">
    <property type="taxonomic scope" value="Bacteria"/>
</dbReference>